<evidence type="ECO:0000313" key="2">
    <source>
        <dbReference type="Proteomes" id="UP000887159"/>
    </source>
</evidence>
<keyword evidence="2" id="KW-1185">Reference proteome</keyword>
<dbReference type="AlphaFoldDB" id="A0A8X6UYD9"/>
<reference evidence="1" key="1">
    <citation type="submission" date="2020-08" db="EMBL/GenBank/DDBJ databases">
        <title>Multicomponent nature underlies the extraordinary mechanical properties of spider dragline silk.</title>
        <authorList>
            <person name="Kono N."/>
            <person name="Nakamura H."/>
            <person name="Mori M."/>
            <person name="Yoshida Y."/>
            <person name="Ohtoshi R."/>
            <person name="Malay A.D."/>
            <person name="Moran D.A.P."/>
            <person name="Tomita M."/>
            <person name="Numata K."/>
            <person name="Arakawa K."/>
        </authorList>
    </citation>
    <scope>NUCLEOTIDE SEQUENCE</scope>
</reference>
<dbReference type="EMBL" id="BMAU01021046">
    <property type="protein sequence ID" value="GFX88173.1"/>
    <property type="molecule type" value="Genomic_DNA"/>
</dbReference>
<protein>
    <submittedName>
        <fullName evidence="1">Uncharacterized protein</fullName>
    </submittedName>
</protein>
<accession>A0A8X6UYD9</accession>
<gene>
    <name evidence="1" type="ORF">TNCV_159871</name>
</gene>
<comment type="caution">
    <text evidence="1">The sequence shown here is derived from an EMBL/GenBank/DDBJ whole genome shotgun (WGS) entry which is preliminary data.</text>
</comment>
<evidence type="ECO:0000313" key="1">
    <source>
        <dbReference type="EMBL" id="GFX88173.1"/>
    </source>
</evidence>
<name>A0A8X6UYD9_TRICX</name>
<organism evidence="1 2">
    <name type="scientific">Trichonephila clavipes</name>
    <name type="common">Golden silk orbweaver</name>
    <name type="synonym">Nephila clavipes</name>
    <dbReference type="NCBI Taxonomy" id="2585209"/>
    <lineage>
        <taxon>Eukaryota</taxon>
        <taxon>Metazoa</taxon>
        <taxon>Ecdysozoa</taxon>
        <taxon>Arthropoda</taxon>
        <taxon>Chelicerata</taxon>
        <taxon>Arachnida</taxon>
        <taxon>Araneae</taxon>
        <taxon>Araneomorphae</taxon>
        <taxon>Entelegynae</taxon>
        <taxon>Araneoidea</taxon>
        <taxon>Nephilidae</taxon>
        <taxon>Trichonephila</taxon>
    </lineage>
</organism>
<proteinExistence type="predicted"/>
<dbReference type="Proteomes" id="UP000887159">
    <property type="component" value="Unassembled WGS sequence"/>
</dbReference>
<sequence length="69" mass="7120">MDVCKCIVPSWHGASRKPSSEIGGRGREIMAASSSSFIPTPLAQADNQGEGHPRGALLQGTSAAIILTT</sequence>